<dbReference type="PROSITE" id="PS51257">
    <property type="entry name" value="PROKAR_LIPOPROTEIN"/>
    <property type="match status" value="1"/>
</dbReference>
<dbReference type="GO" id="GO:0030246">
    <property type="term" value="F:carbohydrate binding"/>
    <property type="evidence" value="ECO:0007669"/>
    <property type="project" value="TreeGrafter"/>
</dbReference>
<dbReference type="AlphaFoldDB" id="A0A7M2X198"/>
<dbReference type="PANTHER" id="PTHR30036">
    <property type="entry name" value="D-XYLOSE-BINDING PERIPLASMIC PROTEIN"/>
    <property type="match status" value="1"/>
</dbReference>
<dbReference type="Pfam" id="PF13407">
    <property type="entry name" value="Peripla_BP_4"/>
    <property type="match status" value="1"/>
</dbReference>
<gene>
    <name evidence="5" type="ORF">IPV69_03845</name>
</gene>
<protein>
    <submittedName>
        <fullName evidence="5">Substrate-binding domain-containing protein</fullName>
    </submittedName>
</protein>
<feature type="signal peptide" evidence="3">
    <location>
        <begin position="1"/>
        <end position="17"/>
    </location>
</feature>
<organism evidence="5 6">
    <name type="scientific">Humisphaera borealis</name>
    <dbReference type="NCBI Taxonomy" id="2807512"/>
    <lineage>
        <taxon>Bacteria</taxon>
        <taxon>Pseudomonadati</taxon>
        <taxon>Planctomycetota</taxon>
        <taxon>Phycisphaerae</taxon>
        <taxon>Tepidisphaerales</taxon>
        <taxon>Tepidisphaeraceae</taxon>
        <taxon>Humisphaera</taxon>
    </lineage>
</organism>
<keyword evidence="6" id="KW-1185">Reference proteome</keyword>
<evidence type="ECO:0000256" key="2">
    <source>
        <dbReference type="ARBA" id="ARBA00007639"/>
    </source>
</evidence>
<dbReference type="PANTHER" id="PTHR30036:SF7">
    <property type="entry name" value="ABC TRANSPORTER PERIPLASMIC-BINDING PROTEIN YPHF"/>
    <property type="match status" value="1"/>
</dbReference>
<sequence>MTFRSSLNRLPAFLAVAALVCSGVCGCKRDDAANTSASSPARATKVHKAPDGAAIKLAFVTNNPDPFWNLAAAGVRKYVEEATARGEKVTVDVKIPQKGEVGEQNQILESLVAQGYHGIAVTALSPDAQVPEINRAAEKTNVLCHDSDAPKSNRLVYIGTNNYEAGKRLGEQIVAMKLLPNGGKAAVFVGTMSADNARERYRGVQDAVKSAGIELLQAKEDAKKGDVARTNVESVINGQADVKLLIGLWAYNGPAIADVVKGSPRKAELKIACFDENDATLEGVEQGLIQCTVVQKPFQFGYQSSKLLHELAVKGEAAMPKSDQVDTGVTVITNGATSEKTQNVKEFKAELEKMKK</sequence>
<dbReference type="Gene3D" id="3.40.50.2300">
    <property type="match status" value="2"/>
</dbReference>
<dbReference type="InterPro" id="IPR028082">
    <property type="entry name" value="Peripla_BP_I"/>
</dbReference>
<dbReference type="GO" id="GO:0030288">
    <property type="term" value="C:outer membrane-bounded periplasmic space"/>
    <property type="evidence" value="ECO:0007669"/>
    <property type="project" value="TreeGrafter"/>
</dbReference>
<dbReference type="RefSeq" id="WP_206293597.1">
    <property type="nucleotide sequence ID" value="NZ_CP063458.1"/>
</dbReference>
<comment type="subcellular location">
    <subcellularLocation>
        <location evidence="1">Cell envelope</location>
    </subcellularLocation>
</comment>
<dbReference type="SUPFAM" id="SSF53822">
    <property type="entry name" value="Periplasmic binding protein-like I"/>
    <property type="match status" value="1"/>
</dbReference>
<dbReference type="EMBL" id="CP063458">
    <property type="protein sequence ID" value="QOV90510.1"/>
    <property type="molecule type" value="Genomic_DNA"/>
</dbReference>
<accession>A0A7M2X198</accession>
<dbReference type="KEGG" id="hbs:IPV69_03845"/>
<dbReference type="InterPro" id="IPR025997">
    <property type="entry name" value="SBP_2_dom"/>
</dbReference>
<feature type="domain" description="Periplasmic binding protein" evidence="4">
    <location>
        <begin position="61"/>
        <end position="313"/>
    </location>
</feature>
<feature type="chain" id="PRO_5034820604" evidence="3">
    <location>
        <begin position="18"/>
        <end position="356"/>
    </location>
</feature>
<proteinExistence type="inferred from homology"/>
<keyword evidence="3" id="KW-0732">Signal</keyword>
<evidence type="ECO:0000259" key="4">
    <source>
        <dbReference type="Pfam" id="PF13407"/>
    </source>
</evidence>
<reference evidence="5 6" key="1">
    <citation type="submission" date="2020-10" db="EMBL/GenBank/DDBJ databases">
        <title>Wide distribution of Phycisphaera-like planctomycetes from WD2101 soil group in peatlands and genome analysis of the first cultivated representative.</title>
        <authorList>
            <person name="Dedysh S.N."/>
            <person name="Beletsky A.V."/>
            <person name="Ivanova A."/>
            <person name="Kulichevskaya I.S."/>
            <person name="Suzina N.E."/>
            <person name="Philippov D.A."/>
            <person name="Rakitin A.L."/>
            <person name="Mardanov A.V."/>
            <person name="Ravin N.V."/>
        </authorList>
    </citation>
    <scope>NUCLEOTIDE SEQUENCE [LARGE SCALE GENOMIC DNA]</scope>
    <source>
        <strain evidence="5 6">M1803</strain>
    </source>
</reference>
<comment type="similarity">
    <text evidence="2">Belongs to the bacterial solute-binding protein 2 family.</text>
</comment>
<evidence type="ECO:0000313" key="6">
    <source>
        <dbReference type="Proteomes" id="UP000593765"/>
    </source>
</evidence>
<evidence type="ECO:0000256" key="1">
    <source>
        <dbReference type="ARBA" id="ARBA00004196"/>
    </source>
</evidence>
<evidence type="ECO:0000313" key="5">
    <source>
        <dbReference type="EMBL" id="QOV90510.1"/>
    </source>
</evidence>
<evidence type="ECO:0000256" key="3">
    <source>
        <dbReference type="SAM" id="SignalP"/>
    </source>
</evidence>
<dbReference type="Proteomes" id="UP000593765">
    <property type="component" value="Chromosome"/>
</dbReference>
<dbReference type="InterPro" id="IPR050555">
    <property type="entry name" value="Bact_Solute-Bind_Prot2"/>
</dbReference>
<name>A0A7M2X198_9BACT</name>